<dbReference type="InterPro" id="IPR001646">
    <property type="entry name" value="5peptide_repeat"/>
</dbReference>
<keyword evidence="3" id="KW-1185">Reference proteome</keyword>
<keyword evidence="1" id="KW-1133">Transmembrane helix</keyword>
<dbReference type="AlphaFoldDB" id="D2AXW3"/>
<keyword evidence="1" id="KW-0812">Transmembrane</keyword>
<dbReference type="KEGG" id="sro:Sros_2150"/>
<dbReference type="STRING" id="479432.Sros_2150"/>
<keyword evidence="1" id="KW-0472">Membrane</keyword>
<dbReference type="EMBL" id="CP001814">
    <property type="protein sequence ID" value="ACZ85134.1"/>
    <property type="molecule type" value="Genomic_DNA"/>
</dbReference>
<name>D2AXW3_STRRD</name>
<organism evidence="2 3">
    <name type="scientific">Streptosporangium roseum (strain ATCC 12428 / DSM 43021 / JCM 3005 / KCTC 9067 / NCIMB 10171 / NRRL 2505 / NI 9100)</name>
    <dbReference type="NCBI Taxonomy" id="479432"/>
    <lineage>
        <taxon>Bacteria</taxon>
        <taxon>Bacillati</taxon>
        <taxon>Actinomycetota</taxon>
        <taxon>Actinomycetes</taxon>
        <taxon>Streptosporangiales</taxon>
        <taxon>Streptosporangiaceae</taxon>
        <taxon>Streptosporangium</taxon>
    </lineage>
</organism>
<evidence type="ECO:0000256" key="1">
    <source>
        <dbReference type="SAM" id="Phobius"/>
    </source>
</evidence>
<dbReference type="PANTHER" id="PTHR14136">
    <property type="entry name" value="BTB_POZ DOMAIN-CONTAINING PROTEIN KCTD9"/>
    <property type="match status" value="1"/>
</dbReference>
<dbReference type="Gene3D" id="2.160.20.80">
    <property type="entry name" value="E3 ubiquitin-protein ligase SopA"/>
    <property type="match status" value="1"/>
</dbReference>
<dbReference type="InterPro" id="IPR051082">
    <property type="entry name" value="Pentapeptide-BTB/POZ_domain"/>
</dbReference>
<dbReference type="SUPFAM" id="SSF141571">
    <property type="entry name" value="Pentapeptide repeat-like"/>
    <property type="match status" value="1"/>
</dbReference>
<protein>
    <submittedName>
        <fullName evidence="2">Uncharacterized low-complexity protein-like protein</fullName>
    </submittedName>
</protein>
<dbReference type="PANTHER" id="PTHR14136:SF17">
    <property type="entry name" value="BTB_POZ DOMAIN-CONTAINING PROTEIN KCTD9"/>
    <property type="match status" value="1"/>
</dbReference>
<dbReference type="Proteomes" id="UP000002029">
    <property type="component" value="Chromosome"/>
</dbReference>
<evidence type="ECO:0000313" key="3">
    <source>
        <dbReference type="Proteomes" id="UP000002029"/>
    </source>
</evidence>
<reference evidence="2 3" key="1">
    <citation type="journal article" date="2010" name="Stand. Genomic Sci.">
        <title>Complete genome sequence of Streptosporangium roseum type strain (NI 9100).</title>
        <authorList>
            <person name="Nolan M."/>
            <person name="Sikorski J."/>
            <person name="Jando M."/>
            <person name="Lucas S."/>
            <person name="Lapidus A."/>
            <person name="Glavina Del Rio T."/>
            <person name="Chen F."/>
            <person name="Tice H."/>
            <person name="Pitluck S."/>
            <person name="Cheng J.F."/>
            <person name="Chertkov O."/>
            <person name="Sims D."/>
            <person name="Meincke L."/>
            <person name="Brettin T."/>
            <person name="Han C."/>
            <person name="Detter J.C."/>
            <person name="Bruce D."/>
            <person name="Goodwin L."/>
            <person name="Land M."/>
            <person name="Hauser L."/>
            <person name="Chang Y.J."/>
            <person name="Jeffries C.D."/>
            <person name="Ivanova N."/>
            <person name="Mavromatis K."/>
            <person name="Mikhailova N."/>
            <person name="Chen A."/>
            <person name="Palaniappan K."/>
            <person name="Chain P."/>
            <person name="Rohde M."/>
            <person name="Goker M."/>
            <person name="Bristow J."/>
            <person name="Eisen J.A."/>
            <person name="Markowitz V."/>
            <person name="Hugenholtz P."/>
            <person name="Kyrpides N.C."/>
            <person name="Klenk H.P."/>
        </authorList>
    </citation>
    <scope>NUCLEOTIDE SEQUENCE [LARGE SCALE GENOMIC DNA]</scope>
    <source>
        <strain evidence="3">ATCC 12428 / DSM 43021 / JCM 3005 / NI 9100</strain>
    </source>
</reference>
<dbReference type="eggNOG" id="COG1357">
    <property type="taxonomic scope" value="Bacteria"/>
</dbReference>
<proteinExistence type="predicted"/>
<dbReference type="HOGENOM" id="CLU_033401_0_2_11"/>
<sequence>MTWLRWKRGKRATAALTRAEFDALPAKDRAELHNTARDSRRQFIATLLQIATTIGVLVSLLFTAQSLAQTAKSLDAAREEQKIARDGLDVTRKGQITDRFSKAVEQLGDDKMDVRIGGIYALGNIGKDAADYQQTVVDVLATYTLEHARKPRTTDTLEKDVETALRVLGRVRPADPKAGWLDLSDARIDTAVLDGAYLARAGLVAVDLRLASLENADLSEADLRGAELNSARLTRASLARANLNIAKLPHAFLDEADLTGANLTAADLTDADFTGAKLNGANFMHAVLTDATGLPPTDRLKKIVKWDADTIWP</sequence>
<feature type="transmembrane region" description="Helical" evidence="1">
    <location>
        <begin position="43"/>
        <end position="64"/>
    </location>
</feature>
<dbReference type="OrthoDB" id="4563217at2"/>
<accession>D2AXW3</accession>
<evidence type="ECO:0000313" key="2">
    <source>
        <dbReference type="EMBL" id="ACZ85134.1"/>
    </source>
</evidence>
<dbReference type="Pfam" id="PF00805">
    <property type="entry name" value="Pentapeptide"/>
    <property type="match status" value="1"/>
</dbReference>
<dbReference type="RefSeq" id="WP_012888879.1">
    <property type="nucleotide sequence ID" value="NC_013595.1"/>
</dbReference>
<gene>
    <name evidence="2" type="ordered locus">Sros_2150</name>
</gene>